<accession>A0A1A7BFS2</accession>
<dbReference type="InterPro" id="IPR020846">
    <property type="entry name" value="MFS_dom"/>
</dbReference>
<reference evidence="8 9" key="1">
    <citation type="submission" date="2016-06" db="EMBL/GenBank/DDBJ databases">
        <title>Genome sequence of Porphyrobacter dokdonensis DSW-74.</title>
        <authorList>
            <person name="Kim J.F."/>
            <person name="Song J.Y."/>
        </authorList>
    </citation>
    <scope>NUCLEOTIDE SEQUENCE [LARGE SCALE GENOMIC DNA]</scope>
    <source>
        <strain evidence="8 9">DSW-74</strain>
    </source>
</reference>
<dbReference type="InterPro" id="IPR011701">
    <property type="entry name" value="MFS"/>
</dbReference>
<comment type="caution">
    <text evidence="8">The sequence shown here is derived from an EMBL/GenBank/DDBJ whole genome shotgun (WGS) entry which is preliminary data.</text>
</comment>
<name>A0A1A7BFS2_9SPHN</name>
<dbReference type="Pfam" id="PF07690">
    <property type="entry name" value="MFS_1"/>
    <property type="match status" value="1"/>
</dbReference>
<feature type="transmembrane region" description="Helical" evidence="6">
    <location>
        <begin position="472"/>
        <end position="492"/>
    </location>
</feature>
<dbReference type="RefSeq" id="WP_068864246.1">
    <property type="nucleotide sequence ID" value="NZ_LZYB01000004.1"/>
</dbReference>
<evidence type="ECO:0000256" key="4">
    <source>
        <dbReference type="ARBA" id="ARBA00022989"/>
    </source>
</evidence>
<evidence type="ECO:0000256" key="3">
    <source>
        <dbReference type="ARBA" id="ARBA00022692"/>
    </source>
</evidence>
<dbReference type="Proteomes" id="UP000092484">
    <property type="component" value="Unassembled WGS sequence"/>
</dbReference>
<evidence type="ECO:0000256" key="1">
    <source>
        <dbReference type="ARBA" id="ARBA00004141"/>
    </source>
</evidence>
<keyword evidence="4 6" id="KW-1133">Transmembrane helix</keyword>
<feature type="transmembrane region" description="Helical" evidence="6">
    <location>
        <begin position="155"/>
        <end position="174"/>
    </location>
</feature>
<feature type="transmembrane region" description="Helical" evidence="6">
    <location>
        <begin position="267"/>
        <end position="290"/>
    </location>
</feature>
<keyword evidence="2" id="KW-0813">Transport</keyword>
<feature type="domain" description="Major facilitator superfamily (MFS) profile" evidence="7">
    <location>
        <begin position="29"/>
        <end position="450"/>
    </location>
</feature>
<proteinExistence type="predicted"/>
<dbReference type="InterPro" id="IPR036259">
    <property type="entry name" value="MFS_trans_sf"/>
</dbReference>
<protein>
    <submittedName>
        <fullName evidence="8">Major facilitator family transporter</fullName>
    </submittedName>
</protein>
<organism evidence="8 9">
    <name type="scientific">Erythrobacter dokdonensis DSW-74</name>
    <dbReference type="NCBI Taxonomy" id="1300349"/>
    <lineage>
        <taxon>Bacteria</taxon>
        <taxon>Pseudomonadati</taxon>
        <taxon>Pseudomonadota</taxon>
        <taxon>Alphaproteobacteria</taxon>
        <taxon>Sphingomonadales</taxon>
        <taxon>Erythrobacteraceae</taxon>
        <taxon>Erythrobacter/Porphyrobacter group</taxon>
        <taxon>Erythrobacter</taxon>
    </lineage>
</organism>
<evidence type="ECO:0000313" key="8">
    <source>
        <dbReference type="EMBL" id="OBV10596.1"/>
    </source>
</evidence>
<feature type="transmembrane region" description="Helical" evidence="6">
    <location>
        <begin position="181"/>
        <end position="198"/>
    </location>
</feature>
<dbReference type="GO" id="GO:0016020">
    <property type="term" value="C:membrane"/>
    <property type="evidence" value="ECO:0007669"/>
    <property type="project" value="UniProtKB-SubCell"/>
</dbReference>
<feature type="transmembrane region" description="Helical" evidence="6">
    <location>
        <begin position="210"/>
        <end position="227"/>
    </location>
</feature>
<dbReference type="AlphaFoldDB" id="A0A1A7BFS2"/>
<dbReference type="GO" id="GO:0022857">
    <property type="term" value="F:transmembrane transporter activity"/>
    <property type="evidence" value="ECO:0007669"/>
    <property type="project" value="InterPro"/>
</dbReference>
<dbReference type="InterPro" id="IPR044770">
    <property type="entry name" value="MFS_spinster-like"/>
</dbReference>
<evidence type="ECO:0000256" key="6">
    <source>
        <dbReference type="SAM" id="Phobius"/>
    </source>
</evidence>
<dbReference type="EMBL" id="LZYB01000004">
    <property type="protein sequence ID" value="OBV10596.1"/>
    <property type="molecule type" value="Genomic_DNA"/>
</dbReference>
<feature type="transmembrane region" description="Helical" evidence="6">
    <location>
        <begin position="394"/>
        <end position="418"/>
    </location>
</feature>
<feature type="transmembrane region" description="Helical" evidence="6">
    <location>
        <begin position="25"/>
        <end position="43"/>
    </location>
</feature>
<feature type="transmembrane region" description="Helical" evidence="6">
    <location>
        <begin position="360"/>
        <end position="382"/>
    </location>
</feature>
<evidence type="ECO:0000313" key="9">
    <source>
        <dbReference type="Proteomes" id="UP000092484"/>
    </source>
</evidence>
<keyword evidence="5 6" id="KW-0472">Membrane</keyword>
<keyword evidence="3 6" id="KW-0812">Transmembrane</keyword>
<dbReference type="CDD" id="cd17328">
    <property type="entry name" value="MFS_spinster_like"/>
    <property type="match status" value="1"/>
</dbReference>
<dbReference type="PROSITE" id="PS50850">
    <property type="entry name" value="MFS"/>
    <property type="match status" value="1"/>
</dbReference>
<evidence type="ECO:0000259" key="7">
    <source>
        <dbReference type="PROSITE" id="PS50850"/>
    </source>
</evidence>
<dbReference type="PANTHER" id="PTHR23505:SF79">
    <property type="entry name" value="PROTEIN SPINSTER"/>
    <property type="match status" value="1"/>
</dbReference>
<comment type="subcellular location">
    <subcellularLocation>
        <location evidence="1">Membrane</location>
        <topology evidence="1">Multi-pass membrane protein</topology>
    </subcellularLocation>
</comment>
<evidence type="ECO:0000256" key="2">
    <source>
        <dbReference type="ARBA" id="ARBA00022448"/>
    </source>
</evidence>
<evidence type="ECO:0000256" key="5">
    <source>
        <dbReference type="ARBA" id="ARBA00023136"/>
    </source>
</evidence>
<feature type="transmembrane region" description="Helical" evidence="6">
    <location>
        <begin position="302"/>
        <end position="322"/>
    </location>
</feature>
<keyword evidence="9" id="KW-1185">Reference proteome</keyword>
<feature type="transmembrane region" description="Helical" evidence="6">
    <location>
        <begin position="334"/>
        <end position="354"/>
    </location>
</feature>
<feature type="transmembrane region" description="Helical" evidence="6">
    <location>
        <begin position="63"/>
        <end position="82"/>
    </location>
</feature>
<dbReference type="PATRIC" id="fig|1300349.4.peg.1801"/>
<feature type="transmembrane region" description="Helical" evidence="6">
    <location>
        <begin position="94"/>
        <end position="123"/>
    </location>
</feature>
<dbReference type="Gene3D" id="1.20.1250.20">
    <property type="entry name" value="MFS general substrate transporter like domains"/>
    <property type="match status" value="1"/>
</dbReference>
<sequence>MAQSRVAGAMPAGGTAAEGFGSAGYRAYVLAALLVVYIFNFIDRTIVNILTEPIKLTFGLEDWQMGLLGGPAFAVLYTFLGIPIARLAERRNRVIIIAAAVAIWSLFTALCGFAVSFLTLFLFRIGVSIGEAGCTPPAQSLIADYFVPARRATAVSIYALGVPLGGMLASVFGGQLAGLDGAAFGAWVNAAGLGWMFGHLDWAQVEGWRVAFVVVGLPGLLLSLLVWRTVAEPPRGYTDPAALQGLERASFGEALGVLLKKPAYRQVVMGATVASFVGYGIGQFTTSFLMRTHKLSIGDASLLFGIILGVMAALGVFSSGWLADRLSKRYPKALSWLPALGMGASVPLYAFGFLADSLWLAMPALMIAAMIHYFYLGPMYAVSGGVVDSRMRATAVAITLFVVNLLGYGLGPLVIGILSTVLKSAFLGGTDAALTLEACKPLIALAPEGKAALAGLELERLTACSSAEARGLQWSIVIFACGYGWAALHYLLAGRTLQTDMIALAPRPGQ</sequence>
<dbReference type="STRING" id="1300349.I603_1809"/>
<gene>
    <name evidence="8" type="ORF">I603_1809</name>
</gene>
<dbReference type="PANTHER" id="PTHR23505">
    <property type="entry name" value="SPINSTER"/>
    <property type="match status" value="1"/>
</dbReference>
<dbReference type="SUPFAM" id="SSF103473">
    <property type="entry name" value="MFS general substrate transporter"/>
    <property type="match status" value="1"/>
</dbReference>